<comment type="caution">
    <text evidence="9">The sequence shown here is derived from an EMBL/GenBank/DDBJ whole genome shotgun (WGS) entry which is preliminary data.</text>
</comment>
<dbReference type="InterPro" id="IPR033655">
    <property type="entry name" value="TGS_RelA/SpoT"/>
</dbReference>
<name>A0A6I2GX46_9LACT</name>
<dbReference type="Pfam" id="PF13328">
    <property type="entry name" value="HD_4"/>
    <property type="match status" value="1"/>
</dbReference>
<dbReference type="SUPFAM" id="SSF81301">
    <property type="entry name" value="Nucleotidyltransferase"/>
    <property type="match status" value="1"/>
</dbReference>
<dbReference type="SUPFAM" id="SSF81271">
    <property type="entry name" value="TGS-like"/>
    <property type="match status" value="1"/>
</dbReference>
<dbReference type="FunFam" id="1.10.3210.10:FF:000001">
    <property type="entry name" value="GTP pyrophosphokinase RelA"/>
    <property type="match status" value="1"/>
</dbReference>
<dbReference type="InterPro" id="IPR004811">
    <property type="entry name" value="RelA/Spo_fam"/>
</dbReference>
<dbReference type="NCBIfam" id="TIGR00691">
    <property type="entry name" value="spoT_relA"/>
    <property type="match status" value="1"/>
</dbReference>
<dbReference type="InterPro" id="IPR012676">
    <property type="entry name" value="TGS-like"/>
</dbReference>
<proteinExistence type="inferred from homology"/>
<dbReference type="UniPathway" id="UPA00908">
    <property type="reaction ID" value="UER00884"/>
</dbReference>
<evidence type="ECO:0000259" key="7">
    <source>
        <dbReference type="PROSITE" id="PS51831"/>
    </source>
</evidence>
<dbReference type="CDD" id="cd05399">
    <property type="entry name" value="NT_Rel-Spo_like"/>
    <property type="match status" value="1"/>
</dbReference>
<comment type="pathway">
    <text evidence="1">Purine metabolism; ppGpp biosynthesis; ppGpp from GTP: step 1/2.</text>
</comment>
<dbReference type="SMART" id="SM00954">
    <property type="entry name" value="RelA_SpoT"/>
    <property type="match status" value="1"/>
</dbReference>
<protein>
    <recommendedName>
        <fullName evidence="2">GTP diphosphokinase</fullName>
        <ecNumber evidence="2">2.7.6.5</ecNumber>
    </recommendedName>
</protein>
<dbReference type="GO" id="GO:0008728">
    <property type="term" value="F:GTP diphosphokinase activity"/>
    <property type="evidence" value="ECO:0007669"/>
    <property type="project" value="UniProtKB-EC"/>
</dbReference>
<comment type="similarity">
    <text evidence="5">Belongs to the relA/spoT family.</text>
</comment>
<dbReference type="InterPro" id="IPR043519">
    <property type="entry name" value="NT_sf"/>
</dbReference>
<dbReference type="PROSITE" id="PS51831">
    <property type="entry name" value="HD"/>
    <property type="match status" value="1"/>
</dbReference>
<dbReference type="SUPFAM" id="SSF109604">
    <property type="entry name" value="HD-domain/PDEase-like"/>
    <property type="match status" value="1"/>
</dbReference>
<dbReference type="Gene3D" id="3.30.460.10">
    <property type="entry name" value="Beta Polymerase, domain 2"/>
    <property type="match status" value="1"/>
</dbReference>
<feature type="domain" description="TGS" evidence="8">
    <location>
        <begin position="394"/>
        <end position="455"/>
    </location>
</feature>
<evidence type="ECO:0000256" key="4">
    <source>
        <dbReference type="ARBA" id="ARBA00048244"/>
    </source>
</evidence>
<comment type="catalytic activity">
    <reaction evidence="4">
        <text>GTP + ATP = guanosine 3'-diphosphate 5'-triphosphate + AMP</text>
        <dbReference type="Rhea" id="RHEA:22088"/>
        <dbReference type="ChEBI" id="CHEBI:30616"/>
        <dbReference type="ChEBI" id="CHEBI:37565"/>
        <dbReference type="ChEBI" id="CHEBI:142410"/>
        <dbReference type="ChEBI" id="CHEBI:456215"/>
        <dbReference type="EC" id="2.7.6.5"/>
    </reaction>
</comment>
<dbReference type="CDD" id="cd00077">
    <property type="entry name" value="HDc"/>
    <property type="match status" value="1"/>
</dbReference>
<keyword evidence="10" id="KW-1185">Reference proteome</keyword>
<dbReference type="GO" id="GO:0005525">
    <property type="term" value="F:GTP binding"/>
    <property type="evidence" value="ECO:0007669"/>
    <property type="project" value="UniProtKB-KW"/>
</dbReference>
<accession>A0A6I2GX46</accession>
<keyword evidence="3" id="KW-0342">GTP-binding</keyword>
<dbReference type="Pfam" id="PF19296">
    <property type="entry name" value="RelA_AH_RIS"/>
    <property type="match status" value="1"/>
</dbReference>
<dbReference type="PANTHER" id="PTHR21262:SF31">
    <property type="entry name" value="GTP PYROPHOSPHOKINASE"/>
    <property type="match status" value="1"/>
</dbReference>
<organism evidence="9 10">
    <name type="scientific">Fundicoccus ignavus</name>
    <dbReference type="NCBI Taxonomy" id="2664442"/>
    <lineage>
        <taxon>Bacteria</taxon>
        <taxon>Bacillati</taxon>
        <taxon>Bacillota</taxon>
        <taxon>Bacilli</taxon>
        <taxon>Lactobacillales</taxon>
        <taxon>Aerococcaceae</taxon>
        <taxon>Fundicoccus</taxon>
    </lineage>
</organism>
<keyword evidence="3" id="KW-0547">Nucleotide-binding</keyword>
<evidence type="ECO:0000256" key="3">
    <source>
        <dbReference type="ARBA" id="ARBA00023134"/>
    </source>
</evidence>
<dbReference type="PANTHER" id="PTHR21262">
    <property type="entry name" value="GUANOSINE-3',5'-BIS DIPHOSPHATE 3'-PYROPHOSPHOHYDROLASE"/>
    <property type="match status" value="1"/>
</dbReference>
<dbReference type="SUPFAM" id="SSF55021">
    <property type="entry name" value="ACT-like"/>
    <property type="match status" value="1"/>
</dbReference>
<dbReference type="InterPro" id="IPR045600">
    <property type="entry name" value="RelA/SpoT_AH_RIS"/>
</dbReference>
<dbReference type="Gene3D" id="3.30.70.260">
    <property type="match status" value="1"/>
</dbReference>
<dbReference type="EC" id="2.7.6.5" evidence="2"/>
<dbReference type="InterPro" id="IPR012675">
    <property type="entry name" value="Beta-grasp_dom_sf"/>
</dbReference>
<evidence type="ECO:0000313" key="10">
    <source>
        <dbReference type="Proteomes" id="UP000430975"/>
    </source>
</evidence>
<evidence type="ECO:0000259" key="8">
    <source>
        <dbReference type="PROSITE" id="PS51880"/>
    </source>
</evidence>
<gene>
    <name evidence="9" type="ORF">GIY09_03280</name>
</gene>
<dbReference type="GO" id="GO:0015970">
    <property type="term" value="P:guanosine tetraphosphate biosynthetic process"/>
    <property type="evidence" value="ECO:0007669"/>
    <property type="project" value="UniProtKB-UniPathway"/>
</dbReference>
<dbReference type="RefSeq" id="WP_153863215.1">
    <property type="nucleotide sequence ID" value="NZ_WJQS01000002.1"/>
</dbReference>
<dbReference type="PROSITE" id="PS51880">
    <property type="entry name" value="TGS"/>
    <property type="match status" value="1"/>
</dbReference>
<dbReference type="CDD" id="cd01668">
    <property type="entry name" value="TGS_RSH"/>
    <property type="match status" value="1"/>
</dbReference>
<dbReference type="AlphaFoldDB" id="A0A6I2GX46"/>
<dbReference type="Pfam" id="PF04607">
    <property type="entry name" value="RelA_SpoT"/>
    <property type="match status" value="1"/>
</dbReference>
<evidence type="ECO:0000256" key="5">
    <source>
        <dbReference type="RuleBase" id="RU003847"/>
    </source>
</evidence>
<dbReference type="Gene3D" id="3.10.20.30">
    <property type="match status" value="1"/>
</dbReference>
<dbReference type="InterPro" id="IPR045865">
    <property type="entry name" value="ACT-like_dom_sf"/>
</dbReference>
<dbReference type="EMBL" id="WJQS01000002">
    <property type="protein sequence ID" value="MRI84923.1"/>
    <property type="molecule type" value="Genomic_DNA"/>
</dbReference>
<comment type="function">
    <text evidence="5">In eubacteria ppGpp (guanosine 3'-diphosphate 5'-diphosphate) is a mediator of the stringent response that coordinates a variety of cellular activities in response to changes in nutritional abundance.</text>
</comment>
<evidence type="ECO:0000256" key="2">
    <source>
        <dbReference type="ARBA" id="ARBA00013251"/>
    </source>
</evidence>
<feature type="domain" description="HD" evidence="7">
    <location>
        <begin position="50"/>
        <end position="149"/>
    </location>
</feature>
<dbReference type="InterPro" id="IPR006674">
    <property type="entry name" value="HD_domain"/>
</dbReference>
<dbReference type="InterPro" id="IPR007685">
    <property type="entry name" value="RelA_SpoT"/>
</dbReference>
<dbReference type="GO" id="GO:0005886">
    <property type="term" value="C:plasma membrane"/>
    <property type="evidence" value="ECO:0007669"/>
    <property type="project" value="TreeGrafter"/>
</dbReference>
<dbReference type="Pfam" id="PF13291">
    <property type="entry name" value="ACT_4"/>
    <property type="match status" value="1"/>
</dbReference>
<dbReference type="Gene3D" id="1.10.3210.10">
    <property type="entry name" value="Hypothetical protein af1432"/>
    <property type="match status" value="1"/>
</dbReference>
<reference evidence="9 10" key="1">
    <citation type="submission" date="2019-11" db="EMBL/GenBank/DDBJ databases">
        <title>Characterisation of Fundicoccus ignavus gen. nov. sp. nov., a novel genus of the family Aerococcaceae isolated from bulk tank milk.</title>
        <authorList>
            <person name="Siebert A."/>
            <person name="Huptas C."/>
            <person name="Wenning M."/>
            <person name="Scherer S."/>
            <person name="Doll E.V."/>
        </authorList>
    </citation>
    <scope>NUCLEOTIDE SEQUENCE [LARGE SCALE GENOMIC DNA]</scope>
    <source>
        <strain evidence="9 10">WS4759</strain>
    </source>
</reference>
<evidence type="ECO:0000313" key="9">
    <source>
        <dbReference type="EMBL" id="MRI84923.1"/>
    </source>
</evidence>
<dbReference type="InterPro" id="IPR003607">
    <property type="entry name" value="HD/PDEase_dom"/>
</dbReference>
<dbReference type="SMART" id="SM00471">
    <property type="entry name" value="HDc"/>
    <property type="match status" value="1"/>
</dbReference>
<dbReference type="PROSITE" id="PS51671">
    <property type="entry name" value="ACT"/>
    <property type="match status" value="1"/>
</dbReference>
<dbReference type="Proteomes" id="UP000430975">
    <property type="component" value="Unassembled WGS sequence"/>
</dbReference>
<feature type="domain" description="ACT" evidence="6">
    <location>
        <begin position="655"/>
        <end position="729"/>
    </location>
</feature>
<dbReference type="InterPro" id="IPR002912">
    <property type="entry name" value="ACT_dom"/>
</dbReference>
<dbReference type="Pfam" id="PF02824">
    <property type="entry name" value="TGS"/>
    <property type="match status" value="1"/>
</dbReference>
<evidence type="ECO:0000256" key="1">
    <source>
        <dbReference type="ARBA" id="ARBA00004976"/>
    </source>
</evidence>
<dbReference type="FunFam" id="3.10.20.30:FF:000002">
    <property type="entry name" value="GTP pyrophosphokinase (RelA/SpoT)"/>
    <property type="match status" value="1"/>
</dbReference>
<dbReference type="FunFam" id="3.30.460.10:FF:000001">
    <property type="entry name" value="GTP pyrophosphokinase RelA"/>
    <property type="match status" value="1"/>
</dbReference>
<dbReference type="InterPro" id="IPR004095">
    <property type="entry name" value="TGS"/>
</dbReference>
<dbReference type="CDD" id="cd04876">
    <property type="entry name" value="ACT_RelA-SpoT"/>
    <property type="match status" value="1"/>
</dbReference>
<evidence type="ECO:0000259" key="6">
    <source>
        <dbReference type="PROSITE" id="PS51671"/>
    </source>
</evidence>
<sequence>MARNQELTAQEVIDICASYMNEKNTNYVKKALDFATMAHEGQVRLSGEEYINHPIQVAGILAQLQMDPDTVATGFLHDVVEDTEYTLKDITNEFSETVALLVDGVTKLGKFKFQSKEEALAENHRKMLLAMAKDIRIVMVKLADRLHNMRTLKYQKESKQIEKSQEAIEIYAPLADRIGMNLIKWELEDIALRYINPSEYYRIVRLMDSKRDEREKYIQEAIVDINDAVEELEITAEVYGRPKHIYSIYRKMVDQNKDFDNIYDLLAIRVLVSTIKDCYAVLGAIHTKWKPMPGRFKDYIAMPKANMYQSIHTTVIGPYGKPVEIQIRTFQMHEVAEYGVAAHWAYKEGKTEKVNTQDNIQKQLNWFRDLVELQDEAQDASEFMNFVKEDIFKDQVYIFTPKGDVYELPNGSGPIDFAYHIHSEIGNKTIGAKINGNIAPLNHKLKNGDIVEILTNPSSNGPSRDWLSFTQTSKARNRIKRFFKLKDRDQNSERGQQLIEKELKESNNSIKLITKKQNEKNLLERFNFNSLTDLYAAVGLGELSVSAVLNFLGILPEREPEKIPTQNESYQAQRSRTVHESGVVVEGVDNLMIRLSRCCSPVPGDEIVGYITRGRGISVHRADCANLQNEPDLKQRTIHVEWDTADELSTEYETELSITGFDRTGLINDVLHVVNHTVKNLRNVNGKVDANSTAVVVIKVAISNVNQLENLMTKLKNIPDVYEVSRVKS</sequence>